<protein>
    <recommendedName>
        <fullName evidence="6">Protein ST7 homolog</fullName>
    </recommendedName>
</protein>
<feature type="transmembrane region" description="Helical" evidence="7">
    <location>
        <begin position="56"/>
        <end position="79"/>
    </location>
</feature>
<dbReference type="AlphaFoldDB" id="A0AAF3FFE1"/>
<evidence type="ECO:0000256" key="1">
    <source>
        <dbReference type="ARBA" id="ARBA00004141"/>
    </source>
</evidence>
<dbReference type="Proteomes" id="UP000887575">
    <property type="component" value="Unassembled WGS sequence"/>
</dbReference>
<accession>A0AAF3FFE1</accession>
<dbReference type="PANTHER" id="PTHR12745">
    <property type="entry name" value="SUPPRESSION OF TUMORIGENICITY 7"/>
    <property type="match status" value="1"/>
</dbReference>
<evidence type="ECO:0000256" key="5">
    <source>
        <dbReference type="ARBA" id="ARBA00023136"/>
    </source>
</evidence>
<keyword evidence="4 7" id="KW-1133">Transmembrane helix</keyword>
<dbReference type="InterPro" id="IPR007311">
    <property type="entry name" value="ST7"/>
</dbReference>
<dbReference type="CDD" id="cd11557">
    <property type="entry name" value="ST7"/>
    <property type="match status" value="1"/>
</dbReference>
<sequence>MFFQRIRSVLTYSWTYLWLFWFILIVLLVYVLRGPLKITESFENASTYFNNLTPKFYVALTGTSSLVSGIILIFEWWYFRNNGVDASSDEGSDNEDAIESSRSVPECKVWRNPLGLFRGAEYNRVKKELGLEPLTYYDLNLSAQDHQSLFTCDEDIGRPDYEIMQVAWRERDSFSRINAAHEALSINVDCAPAMILLAEEECETVADAETMLKKALVAAEAAYFRSQTAYQYGDPVHRRDGIICAYIRRRLAMCARKQGRLREAIKMMREIVKFPLFAVLGLQENLIEAFLEMQAYADVQALLVRYDGYDIREPKSAVLCYTSALLKTRNVADKYGVELRRGLSAAEQNAVDAIRRAIEFNPHVPRYLLEMRPLILPPEHYLRRGDSEALAYAFFHIHHWKRIDGALHLLECTWKGVFNGNNRSMDRMFSGWYSQQQQLESADRELLPDWHEVSVFPRKENPLWGLAQTLLCLAACAIALLVHNAPATTVEFITNAWWQIWGVFSSIAAYIYTWVPENLVSLLASRPTSLQAAQPSEQI</sequence>
<proteinExistence type="inferred from homology"/>
<evidence type="ECO:0000256" key="7">
    <source>
        <dbReference type="SAM" id="Phobius"/>
    </source>
</evidence>
<dbReference type="GO" id="GO:0016020">
    <property type="term" value="C:membrane"/>
    <property type="evidence" value="ECO:0007669"/>
    <property type="project" value="UniProtKB-SubCell"/>
</dbReference>
<comment type="similarity">
    <text evidence="2">Belongs to the ST7 family.</text>
</comment>
<keyword evidence="8" id="KW-1185">Reference proteome</keyword>
<evidence type="ECO:0000256" key="2">
    <source>
        <dbReference type="ARBA" id="ARBA00009751"/>
    </source>
</evidence>
<evidence type="ECO:0000256" key="6">
    <source>
        <dbReference type="ARBA" id="ARBA00040270"/>
    </source>
</evidence>
<comment type="subcellular location">
    <subcellularLocation>
        <location evidence="1">Membrane</location>
        <topology evidence="1">Multi-pass membrane protein</topology>
    </subcellularLocation>
</comment>
<reference evidence="9" key="1">
    <citation type="submission" date="2024-02" db="UniProtKB">
        <authorList>
            <consortium name="WormBaseParasite"/>
        </authorList>
    </citation>
    <scope>IDENTIFICATION</scope>
</reference>
<feature type="transmembrane region" description="Helical" evidence="7">
    <location>
        <begin position="12"/>
        <end position="32"/>
    </location>
</feature>
<feature type="transmembrane region" description="Helical" evidence="7">
    <location>
        <begin position="463"/>
        <end position="484"/>
    </location>
</feature>
<keyword evidence="5 7" id="KW-0472">Membrane</keyword>
<dbReference type="WBParaSite" id="MBELARI_LOCUS5757">
    <property type="protein sequence ID" value="MBELARI_LOCUS5757"/>
    <property type="gene ID" value="MBELARI_LOCUS5757"/>
</dbReference>
<feature type="transmembrane region" description="Helical" evidence="7">
    <location>
        <begin position="496"/>
        <end position="515"/>
    </location>
</feature>
<dbReference type="InterPro" id="IPR011990">
    <property type="entry name" value="TPR-like_helical_dom_sf"/>
</dbReference>
<evidence type="ECO:0000256" key="3">
    <source>
        <dbReference type="ARBA" id="ARBA00022692"/>
    </source>
</evidence>
<dbReference type="SUPFAM" id="SSF48452">
    <property type="entry name" value="TPR-like"/>
    <property type="match status" value="1"/>
</dbReference>
<evidence type="ECO:0000313" key="9">
    <source>
        <dbReference type="WBParaSite" id="MBELARI_LOCUS5757"/>
    </source>
</evidence>
<dbReference type="PANTHER" id="PTHR12745:SF6">
    <property type="entry name" value="PROTEIN ST7 HOMOLOG"/>
    <property type="match status" value="1"/>
</dbReference>
<keyword evidence="3 7" id="KW-0812">Transmembrane</keyword>
<dbReference type="Pfam" id="PF04184">
    <property type="entry name" value="ST7"/>
    <property type="match status" value="1"/>
</dbReference>
<evidence type="ECO:0000256" key="4">
    <source>
        <dbReference type="ARBA" id="ARBA00022989"/>
    </source>
</evidence>
<organism evidence="8 9">
    <name type="scientific">Mesorhabditis belari</name>
    <dbReference type="NCBI Taxonomy" id="2138241"/>
    <lineage>
        <taxon>Eukaryota</taxon>
        <taxon>Metazoa</taxon>
        <taxon>Ecdysozoa</taxon>
        <taxon>Nematoda</taxon>
        <taxon>Chromadorea</taxon>
        <taxon>Rhabditida</taxon>
        <taxon>Rhabditina</taxon>
        <taxon>Rhabditomorpha</taxon>
        <taxon>Rhabditoidea</taxon>
        <taxon>Rhabditidae</taxon>
        <taxon>Mesorhabditinae</taxon>
        <taxon>Mesorhabditis</taxon>
    </lineage>
</organism>
<evidence type="ECO:0000313" key="8">
    <source>
        <dbReference type="Proteomes" id="UP000887575"/>
    </source>
</evidence>
<name>A0AAF3FFE1_9BILA</name>